<dbReference type="InterPro" id="IPR033121">
    <property type="entry name" value="PEPTIDASE_A1"/>
</dbReference>
<sequence length="351" mass="37918">MALSPPPPSPLTVMELTPFRSASALHLKPYLLLWTLEVISFGSPALTAISACRDCKPSSTNCTQICPPYLILYGSGATGGITLVETLDLPGKKVPDFVVGCSLFSSRQPAGIAGFGRGPASLPSQLGLKKFSYCLLSHKFDDTGENSFLVLDSGSASGHKTQNVSYTPFLRNPTVAGKHAFSVYYYVGLRKITVGGERVQIPYRYLSPGSDGNGGTIIDSGTTFTYMSKLVFELVRSSFVKQVKNYERTVDVEFLTGLGLCYNVSGLKTVSLPEMRFHFKGGAEMALPLANYFSITGDADAVCLTMVSDSAFGGGPSIILGNFQMQNFYVEYDLRNGRLGFRPAVMQMTEN</sequence>
<evidence type="ECO:0000313" key="7">
    <source>
        <dbReference type="EMBL" id="KAA8549935.1"/>
    </source>
</evidence>
<evidence type="ECO:0000256" key="4">
    <source>
        <dbReference type="ARBA" id="ARBA00022801"/>
    </source>
</evidence>
<gene>
    <name evidence="7" type="ORF">F0562_001619</name>
</gene>
<evidence type="ECO:0000256" key="1">
    <source>
        <dbReference type="ARBA" id="ARBA00007447"/>
    </source>
</evidence>
<dbReference type="CDD" id="cd05476">
    <property type="entry name" value="pepsin_A_like_plant"/>
    <property type="match status" value="1"/>
</dbReference>
<name>A0A5J5C3L4_9ASTE</name>
<feature type="domain" description="Peptidase A1" evidence="6">
    <location>
        <begin position="1"/>
        <end position="342"/>
    </location>
</feature>
<keyword evidence="3" id="KW-0064">Aspartyl protease</keyword>
<proteinExistence type="inferred from homology"/>
<dbReference type="GO" id="GO:0005576">
    <property type="term" value="C:extracellular region"/>
    <property type="evidence" value="ECO:0007669"/>
    <property type="project" value="TreeGrafter"/>
</dbReference>
<organism evidence="7 8">
    <name type="scientific">Nyssa sinensis</name>
    <dbReference type="NCBI Taxonomy" id="561372"/>
    <lineage>
        <taxon>Eukaryota</taxon>
        <taxon>Viridiplantae</taxon>
        <taxon>Streptophyta</taxon>
        <taxon>Embryophyta</taxon>
        <taxon>Tracheophyta</taxon>
        <taxon>Spermatophyta</taxon>
        <taxon>Magnoliopsida</taxon>
        <taxon>eudicotyledons</taxon>
        <taxon>Gunneridae</taxon>
        <taxon>Pentapetalae</taxon>
        <taxon>asterids</taxon>
        <taxon>Cornales</taxon>
        <taxon>Nyssaceae</taxon>
        <taxon>Nyssa</taxon>
    </lineage>
</organism>
<dbReference type="SUPFAM" id="SSF50630">
    <property type="entry name" value="Acid proteases"/>
    <property type="match status" value="1"/>
</dbReference>
<protein>
    <recommendedName>
        <fullName evidence="6">Peptidase A1 domain-containing protein</fullName>
    </recommendedName>
</protein>
<accession>A0A5J5C3L4</accession>
<dbReference type="PANTHER" id="PTHR47967:SF36">
    <property type="entry name" value="PEPTIDASE A1 DOMAIN-CONTAINING PROTEIN"/>
    <property type="match status" value="1"/>
</dbReference>
<dbReference type="OrthoDB" id="2747330at2759"/>
<evidence type="ECO:0000313" key="8">
    <source>
        <dbReference type="Proteomes" id="UP000325577"/>
    </source>
</evidence>
<dbReference type="EMBL" id="CM018031">
    <property type="protein sequence ID" value="KAA8549935.1"/>
    <property type="molecule type" value="Genomic_DNA"/>
</dbReference>
<dbReference type="GO" id="GO:0004190">
    <property type="term" value="F:aspartic-type endopeptidase activity"/>
    <property type="evidence" value="ECO:0007669"/>
    <property type="project" value="UniProtKB-KW"/>
</dbReference>
<dbReference type="GO" id="GO:0006508">
    <property type="term" value="P:proteolysis"/>
    <property type="evidence" value="ECO:0007669"/>
    <property type="project" value="UniProtKB-KW"/>
</dbReference>
<dbReference type="InterPro" id="IPR021109">
    <property type="entry name" value="Peptidase_aspartic_dom_sf"/>
</dbReference>
<dbReference type="Proteomes" id="UP000325577">
    <property type="component" value="Linkage Group LG0"/>
</dbReference>
<dbReference type="PROSITE" id="PS51767">
    <property type="entry name" value="PEPTIDASE_A1"/>
    <property type="match status" value="1"/>
</dbReference>
<dbReference type="FunFam" id="2.40.70.10:FF:000034">
    <property type="entry name" value="Aspartyl protease family protein"/>
    <property type="match status" value="1"/>
</dbReference>
<reference evidence="7 8" key="1">
    <citation type="submission" date="2019-09" db="EMBL/GenBank/DDBJ databases">
        <title>A chromosome-level genome assembly of the Chinese tupelo Nyssa sinensis.</title>
        <authorList>
            <person name="Yang X."/>
            <person name="Kang M."/>
            <person name="Yang Y."/>
            <person name="Xiong H."/>
            <person name="Wang M."/>
            <person name="Zhang Z."/>
            <person name="Wang Z."/>
            <person name="Wu H."/>
            <person name="Ma T."/>
            <person name="Liu J."/>
            <person name="Xi Z."/>
        </authorList>
    </citation>
    <scope>NUCLEOTIDE SEQUENCE [LARGE SCALE GENOMIC DNA]</scope>
    <source>
        <strain evidence="7">J267</strain>
        <tissue evidence="7">Leaf</tissue>
    </source>
</reference>
<dbReference type="InterPro" id="IPR051708">
    <property type="entry name" value="Plant_Aspart_Prot_A1"/>
</dbReference>
<comment type="similarity">
    <text evidence="1">Belongs to the peptidase A1 family.</text>
</comment>
<dbReference type="Pfam" id="PF14543">
    <property type="entry name" value="TAXi_N"/>
    <property type="match status" value="1"/>
</dbReference>
<keyword evidence="4" id="KW-0378">Hydrolase</keyword>
<dbReference type="InterPro" id="IPR032861">
    <property type="entry name" value="TAXi_N"/>
</dbReference>
<evidence type="ECO:0000256" key="2">
    <source>
        <dbReference type="ARBA" id="ARBA00022670"/>
    </source>
</evidence>
<dbReference type="Gene3D" id="2.40.70.10">
    <property type="entry name" value="Acid Proteases"/>
    <property type="match status" value="2"/>
</dbReference>
<dbReference type="InterPro" id="IPR032799">
    <property type="entry name" value="TAXi_C"/>
</dbReference>
<keyword evidence="2" id="KW-0645">Protease</keyword>
<evidence type="ECO:0000256" key="5">
    <source>
        <dbReference type="ARBA" id="ARBA00023180"/>
    </source>
</evidence>
<dbReference type="AlphaFoldDB" id="A0A5J5C3L4"/>
<evidence type="ECO:0000256" key="3">
    <source>
        <dbReference type="ARBA" id="ARBA00022750"/>
    </source>
</evidence>
<dbReference type="PANTHER" id="PTHR47967">
    <property type="entry name" value="OS07G0603500 PROTEIN-RELATED"/>
    <property type="match status" value="1"/>
</dbReference>
<keyword evidence="8" id="KW-1185">Reference proteome</keyword>
<dbReference type="InterPro" id="IPR034161">
    <property type="entry name" value="Pepsin-like_plant"/>
</dbReference>
<dbReference type="Pfam" id="PF14541">
    <property type="entry name" value="TAXi_C"/>
    <property type="match status" value="1"/>
</dbReference>
<keyword evidence="5" id="KW-0325">Glycoprotein</keyword>
<evidence type="ECO:0000259" key="6">
    <source>
        <dbReference type="PROSITE" id="PS51767"/>
    </source>
</evidence>